<name>A0ABV1BYE1_9FIRM</name>
<proteinExistence type="predicted"/>
<keyword evidence="4" id="KW-0804">Transcription</keyword>
<evidence type="ECO:0000256" key="2">
    <source>
        <dbReference type="ARBA" id="ARBA00023015"/>
    </source>
</evidence>
<feature type="domain" description="OmpR/PhoB-type" evidence="9">
    <location>
        <begin position="138"/>
        <end position="236"/>
    </location>
</feature>
<dbReference type="PROSITE" id="PS50110">
    <property type="entry name" value="RESPONSE_REGULATORY"/>
    <property type="match status" value="1"/>
</dbReference>
<dbReference type="InterPro" id="IPR036388">
    <property type="entry name" value="WH-like_DNA-bd_sf"/>
</dbReference>
<dbReference type="Pfam" id="PF00486">
    <property type="entry name" value="Trans_reg_C"/>
    <property type="match status" value="1"/>
</dbReference>
<comment type="function">
    <text evidence="5">May play the central regulatory role in sporulation. It may be an element of the effector pathway responsible for the activation of sporulation genes in response to nutritional stress. Spo0A may act in concert with spo0H (a sigma factor) to control the expression of some genes that are critical to the sporulation process.</text>
</comment>
<gene>
    <name evidence="10" type="ORF">WMO14_09330</name>
</gene>
<dbReference type="InterPro" id="IPR001789">
    <property type="entry name" value="Sig_transdc_resp-reg_receiver"/>
</dbReference>
<evidence type="ECO:0000259" key="8">
    <source>
        <dbReference type="PROSITE" id="PS50110"/>
    </source>
</evidence>
<protein>
    <recommendedName>
        <fullName evidence="1">Stage 0 sporulation protein A homolog</fullName>
    </recommendedName>
</protein>
<feature type="domain" description="Response regulatory" evidence="8">
    <location>
        <begin position="3"/>
        <end position="132"/>
    </location>
</feature>
<dbReference type="RefSeq" id="WP_055306489.1">
    <property type="nucleotide sequence ID" value="NZ_DAWCMB010000113.1"/>
</dbReference>
<evidence type="ECO:0000313" key="11">
    <source>
        <dbReference type="Proteomes" id="UP001442364"/>
    </source>
</evidence>
<keyword evidence="3 7" id="KW-0238">DNA-binding</keyword>
<evidence type="ECO:0000256" key="1">
    <source>
        <dbReference type="ARBA" id="ARBA00018672"/>
    </source>
</evidence>
<dbReference type="PANTHER" id="PTHR48111">
    <property type="entry name" value="REGULATOR OF RPOS"/>
    <property type="match status" value="1"/>
</dbReference>
<evidence type="ECO:0000256" key="5">
    <source>
        <dbReference type="ARBA" id="ARBA00024867"/>
    </source>
</evidence>
<dbReference type="SMART" id="SM00448">
    <property type="entry name" value="REC"/>
    <property type="match status" value="1"/>
</dbReference>
<dbReference type="Gene3D" id="1.10.10.10">
    <property type="entry name" value="Winged helix-like DNA-binding domain superfamily/Winged helix DNA-binding domain"/>
    <property type="match status" value="1"/>
</dbReference>
<evidence type="ECO:0000259" key="9">
    <source>
        <dbReference type="PROSITE" id="PS51755"/>
    </source>
</evidence>
<dbReference type="CDD" id="cd00383">
    <property type="entry name" value="trans_reg_C"/>
    <property type="match status" value="1"/>
</dbReference>
<dbReference type="InterPro" id="IPR011006">
    <property type="entry name" value="CheY-like_superfamily"/>
</dbReference>
<dbReference type="CDD" id="cd17574">
    <property type="entry name" value="REC_OmpR"/>
    <property type="match status" value="1"/>
</dbReference>
<feature type="DNA-binding region" description="OmpR/PhoB-type" evidence="7">
    <location>
        <begin position="138"/>
        <end position="236"/>
    </location>
</feature>
<dbReference type="InterPro" id="IPR001867">
    <property type="entry name" value="OmpR/PhoB-type_DNA-bd"/>
</dbReference>
<feature type="modified residue" description="4-aspartylphosphate" evidence="6">
    <location>
        <position position="68"/>
    </location>
</feature>
<sequence>MSNILLIEDNEAIIMGLEYLFTNNGYNVRVARSAYQAKEILDNAKETEKYRTLIGAGDVWNIDIVILDVMLPDGDGFSLCRKIKADDIAPVIFLTAKDEEKDVVMGLELGADDYVIKPFRNMELLSRIKNVLRRNRSGNELTFADLKMDVDIRKLYKADNEVKLTKLEFEILKILLQNPKKVFTREEILSHIWDSAGNFVNDNTLTVTMKRLRDKIGDKEGNIIVTVRGVGYRLSD</sequence>
<dbReference type="Proteomes" id="UP001442364">
    <property type="component" value="Unassembled WGS sequence"/>
</dbReference>
<dbReference type="PROSITE" id="PS51755">
    <property type="entry name" value="OMPR_PHOB"/>
    <property type="match status" value="1"/>
</dbReference>
<dbReference type="EMBL" id="JBBMER010000006">
    <property type="protein sequence ID" value="MEQ2380080.1"/>
    <property type="molecule type" value="Genomic_DNA"/>
</dbReference>
<keyword evidence="2" id="KW-0805">Transcription regulation</keyword>
<evidence type="ECO:0000313" key="10">
    <source>
        <dbReference type="EMBL" id="MEQ2380080.1"/>
    </source>
</evidence>
<evidence type="ECO:0000256" key="3">
    <source>
        <dbReference type="ARBA" id="ARBA00023125"/>
    </source>
</evidence>
<comment type="caution">
    <text evidence="10">The sequence shown here is derived from an EMBL/GenBank/DDBJ whole genome shotgun (WGS) entry which is preliminary data.</text>
</comment>
<keyword evidence="11" id="KW-1185">Reference proteome</keyword>
<evidence type="ECO:0000256" key="4">
    <source>
        <dbReference type="ARBA" id="ARBA00023163"/>
    </source>
</evidence>
<organism evidence="10 11">
    <name type="scientific">[Lactobacillus] rogosae</name>
    <dbReference type="NCBI Taxonomy" id="706562"/>
    <lineage>
        <taxon>Bacteria</taxon>
        <taxon>Bacillati</taxon>
        <taxon>Bacillota</taxon>
        <taxon>Clostridia</taxon>
        <taxon>Lachnospirales</taxon>
        <taxon>Lachnospiraceae</taxon>
        <taxon>Lachnospira</taxon>
    </lineage>
</organism>
<keyword evidence="6" id="KW-0597">Phosphoprotein</keyword>
<reference evidence="10 11" key="1">
    <citation type="submission" date="2024-03" db="EMBL/GenBank/DDBJ databases">
        <title>Human intestinal bacterial collection.</title>
        <authorList>
            <person name="Pauvert C."/>
            <person name="Hitch T.C.A."/>
            <person name="Clavel T."/>
        </authorList>
    </citation>
    <scope>NUCLEOTIDE SEQUENCE [LARGE SCALE GENOMIC DNA]</scope>
    <source>
        <strain evidence="10 11">CLA-AA-H255</strain>
    </source>
</reference>
<dbReference type="SMART" id="SM00862">
    <property type="entry name" value="Trans_reg_C"/>
    <property type="match status" value="1"/>
</dbReference>
<accession>A0ABV1BYE1</accession>
<dbReference type="SUPFAM" id="SSF52172">
    <property type="entry name" value="CheY-like"/>
    <property type="match status" value="1"/>
</dbReference>
<dbReference type="Gene3D" id="6.10.250.690">
    <property type="match status" value="1"/>
</dbReference>
<dbReference type="PANTHER" id="PTHR48111:SF73">
    <property type="entry name" value="ALKALINE PHOSPHATASE SYNTHESIS TRANSCRIPTIONAL REGULATORY PROTEIN PHOP"/>
    <property type="match status" value="1"/>
</dbReference>
<evidence type="ECO:0000256" key="6">
    <source>
        <dbReference type="PROSITE-ProRule" id="PRU00169"/>
    </source>
</evidence>
<dbReference type="Gene3D" id="3.40.50.2300">
    <property type="match status" value="1"/>
</dbReference>
<dbReference type="InterPro" id="IPR039420">
    <property type="entry name" value="WalR-like"/>
</dbReference>
<dbReference type="Pfam" id="PF00072">
    <property type="entry name" value="Response_reg"/>
    <property type="match status" value="1"/>
</dbReference>
<evidence type="ECO:0000256" key="7">
    <source>
        <dbReference type="PROSITE-ProRule" id="PRU01091"/>
    </source>
</evidence>